<evidence type="ECO:0000313" key="1">
    <source>
        <dbReference type="EMBL" id="GJT59338.1"/>
    </source>
</evidence>
<dbReference type="EMBL" id="BQNB010017101">
    <property type="protein sequence ID" value="GJT59338.1"/>
    <property type="molecule type" value="Genomic_DNA"/>
</dbReference>
<reference evidence="1" key="1">
    <citation type="journal article" date="2022" name="Int. J. Mol. Sci.">
        <title>Draft Genome of Tanacetum Coccineum: Genomic Comparison of Closely Related Tanacetum-Family Plants.</title>
        <authorList>
            <person name="Yamashiro T."/>
            <person name="Shiraishi A."/>
            <person name="Nakayama K."/>
            <person name="Satake H."/>
        </authorList>
    </citation>
    <scope>NUCLEOTIDE SEQUENCE</scope>
</reference>
<sequence>MLPFRCVVLISGGVTGTRSSTLDLIVLADSVTGIVSRCSSSIMRESRMGLFTGKMGVSAKTWKNLCIQTGQLDKTHFLDAKLGAKGGRLKTEFPRSNALKECKDITVESKLAQPSITQSFQKNAKRRRSDKCKLDDLINLVQNISLIPMQGPEDIDVDTFRLILRGIGKKLY</sequence>
<name>A0ABQ5F7I3_9ASTR</name>
<protein>
    <submittedName>
        <fullName evidence="1">Uncharacterized protein</fullName>
    </submittedName>
</protein>
<keyword evidence="2" id="KW-1185">Reference proteome</keyword>
<organism evidence="1 2">
    <name type="scientific">Tanacetum coccineum</name>
    <dbReference type="NCBI Taxonomy" id="301880"/>
    <lineage>
        <taxon>Eukaryota</taxon>
        <taxon>Viridiplantae</taxon>
        <taxon>Streptophyta</taxon>
        <taxon>Embryophyta</taxon>
        <taxon>Tracheophyta</taxon>
        <taxon>Spermatophyta</taxon>
        <taxon>Magnoliopsida</taxon>
        <taxon>eudicotyledons</taxon>
        <taxon>Gunneridae</taxon>
        <taxon>Pentapetalae</taxon>
        <taxon>asterids</taxon>
        <taxon>campanulids</taxon>
        <taxon>Asterales</taxon>
        <taxon>Asteraceae</taxon>
        <taxon>Asteroideae</taxon>
        <taxon>Anthemideae</taxon>
        <taxon>Anthemidinae</taxon>
        <taxon>Tanacetum</taxon>
    </lineage>
</organism>
<reference evidence="1" key="2">
    <citation type="submission" date="2022-01" db="EMBL/GenBank/DDBJ databases">
        <authorList>
            <person name="Yamashiro T."/>
            <person name="Shiraishi A."/>
            <person name="Satake H."/>
            <person name="Nakayama K."/>
        </authorList>
    </citation>
    <scope>NUCLEOTIDE SEQUENCE</scope>
</reference>
<evidence type="ECO:0000313" key="2">
    <source>
        <dbReference type="Proteomes" id="UP001151760"/>
    </source>
</evidence>
<proteinExistence type="predicted"/>
<accession>A0ABQ5F7I3</accession>
<dbReference type="Proteomes" id="UP001151760">
    <property type="component" value="Unassembled WGS sequence"/>
</dbReference>
<comment type="caution">
    <text evidence="1">The sequence shown here is derived from an EMBL/GenBank/DDBJ whole genome shotgun (WGS) entry which is preliminary data.</text>
</comment>
<gene>
    <name evidence="1" type="ORF">Tco_1002871</name>
</gene>